<dbReference type="PANTHER" id="PTHR46118:SF4">
    <property type="entry name" value="PROTEIN ABHD11"/>
    <property type="match status" value="1"/>
</dbReference>
<protein>
    <recommendedName>
        <fullName evidence="3">AB hydrolase-1 domain-containing protein</fullName>
    </recommendedName>
</protein>
<dbReference type="Pfam" id="PF00561">
    <property type="entry name" value="Abhydrolase_1"/>
    <property type="match status" value="1"/>
</dbReference>
<comment type="similarity">
    <text evidence="1">Belongs to the AB hydrolase superfamily.</text>
</comment>
<dbReference type="PRINTS" id="PR00412">
    <property type="entry name" value="EPOXHYDRLASE"/>
</dbReference>
<dbReference type="InterPro" id="IPR029058">
    <property type="entry name" value="AB_hydrolase_fold"/>
</dbReference>
<reference evidence="4" key="1">
    <citation type="submission" date="2019-06" db="EMBL/GenBank/DDBJ databases">
        <authorList>
            <person name="Zheng W."/>
        </authorList>
    </citation>
    <scope>NUCLEOTIDE SEQUENCE</scope>
    <source>
        <strain evidence="4">QDHG01</strain>
    </source>
</reference>
<evidence type="ECO:0000313" key="5">
    <source>
        <dbReference type="Proteomes" id="UP000785679"/>
    </source>
</evidence>
<evidence type="ECO:0000259" key="3">
    <source>
        <dbReference type="Pfam" id="PF00561"/>
    </source>
</evidence>
<dbReference type="SUPFAM" id="SSF53474">
    <property type="entry name" value="alpha/beta-Hydrolases"/>
    <property type="match status" value="1"/>
</dbReference>
<dbReference type="GO" id="GO:0052689">
    <property type="term" value="F:carboxylic ester hydrolase activity"/>
    <property type="evidence" value="ECO:0007669"/>
    <property type="project" value="TreeGrafter"/>
</dbReference>
<comment type="caution">
    <text evidence="4">The sequence shown here is derived from an EMBL/GenBank/DDBJ whole genome shotgun (WGS) entry which is preliminary data.</text>
</comment>
<dbReference type="EMBL" id="RRYP01007396">
    <property type="protein sequence ID" value="TNV80527.1"/>
    <property type="molecule type" value="Genomic_DNA"/>
</dbReference>
<name>A0A8J8NRF1_HALGN</name>
<dbReference type="Gene3D" id="3.40.50.1820">
    <property type="entry name" value="alpha/beta hydrolase"/>
    <property type="match status" value="1"/>
</dbReference>
<feature type="domain" description="AB hydrolase-1" evidence="3">
    <location>
        <begin position="47"/>
        <end position="282"/>
    </location>
</feature>
<evidence type="ECO:0000256" key="1">
    <source>
        <dbReference type="ARBA" id="ARBA00008645"/>
    </source>
</evidence>
<proteinExistence type="inferred from homology"/>
<organism evidence="4 5">
    <name type="scientific">Halteria grandinella</name>
    <dbReference type="NCBI Taxonomy" id="5974"/>
    <lineage>
        <taxon>Eukaryota</taxon>
        <taxon>Sar</taxon>
        <taxon>Alveolata</taxon>
        <taxon>Ciliophora</taxon>
        <taxon>Intramacronucleata</taxon>
        <taxon>Spirotrichea</taxon>
        <taxon>Stichotrichia</taxon>
        <taxon>Sporadotrichida</taxon>
        <taxon>Halteriidae</taxon>
        <taxon>Halteria</taxon>
    </lineage>
</organism>
<dbReference type="AlphaFoldDB" id="A0A8J8NRF1"/>
<keyword evidence="5" id="KW-1185">Reference proteome</keyword>
<dbReference type="OrthoDB" id="307503at2759"/>
<sequence>MKAVQRGLFSIQKRGLMTLRQTTTDVELNGFKISAVEDEDQQAKDNNLLFLHGLLGQGRNWRSFALNDVISAKRNVYLFDLRNHGESDHHRSMTYRELAEDVVRFADSKQIDKFSLLGHNLGAKTAMTLSCLFPDRVKGLISIDTSPKSFTGDKAQVKQTLDGLQKIKGLDIEGKTRKTAMDFIQKSFSDPGIANFVASNLVYDEANDRKFVKWCVNLDAIIGNIDQIVGFESSLTPYQGPALFINGGLSVKVDEAVYKAVFPQAKVITVEGAGHYVHTDKPKITIEAIALFLESIEKAK</sequence>
<evidence type="ECO:0000313" key="4">
    <source>
        <dbReference type="EMBL" id="TNV80527.1"/>
    </source>
</evidence>
<gene>
    <name evidence="4" type="ORF">FGO68_gene4758</name>
</gene>
<keyword evidence="2" id="KW-0378">Hydrolase</keyword>
<dbReference type="InterPro" id="IPR000639">
    <property type="entry name" value="Epox_hydrolase-like"/>
</dbReference>
<dbReference type="Proteomes" id="UP000785679">
    <property type="component" value="Unassembled WGS sequence"/>
</dbReference>
<dbReference type="InterPro" id="IPR000073">
    <property type="entry name" value="AB_hydrolase_1"/>
</dbReference>
<evidence type="ECO:0000256" key="2">
    <source>
        <dbReference type="ARBA" id="ARBA00022801"/>
    </source>
</evidence>
<accession>A0A8J8NRF1</accession>
<dbReference type="PANTHER" id="PTHR46118">
    <property type="entry name" value="PROTEIN ABHD11"/>
    <property type="match status" value="1"/>
</dbReference>